<keyword evidence="4" id="KW-1185">Reference proteome</keyword>
<dbReference type="SMART" id="SM00355">
    <property type="entry name" value="ZnF_C2H2"/>
    <property type="match status" value="4"/>
</dbReference>
<dbReference type="AlphaFoldDB" id="A0AAV6G0M3"/>
<reference evidence="3" key="1">
    <citation type="submission" date="2020-10" db="EMBL/GenBank/DDBJ databases">
        <title>Chromosome-scale genome assembly of the Allis shad, Alosa alosa.</title>
        <authorList>
            <person name="Margot Z."/>
            <person name="Christophe K."/>
            <person name="Cabau C."/>
            <person name="Louis A."/>
            <person name="Berthelot C."/>
            <person name="Parey E."/>
            <person name="Roest Crollius H."/>
            <person name="Montfort J."/>
            <person name="Robinson-Rechavi M."/>
            <person name="Bucao C."/>
            <person name="Bouchez O."/>
            <person name="Gislard M."/>
            <person name="Lluch J."/>
            <person name="Milhes M."/>
            <person name="Lampietro C."/>
            <person name="Lopez Roques C."/>
            <person name="Donnadieu C."/>
            <person name="Braasch I."/>
            <person name="Desvignes T."/>
            <person name="Postlethwait J."/>
            <person name="Bobe J."/>
            <person name="Guiguen Y."/>
        </authorList>
    </citation>
    <scope>NUCLEOTIDE SEQUENCE</scope>
    <source>
        <strain evidence="3">M-15738</strain>
        <tissue evidence="3">Blood</tissue>
    </source>
</reference>
<dbReference type="PROSITE" id="PS00028">
    <property type="entry name" value="ZINC_FINGER_C2H2_1"/>
    <property type="match status" value="1"/>
</dbReference>
<dbReference type="EMBL" id="JADWDJ010000016">
    <property type="protein sequence ID" value="KAG5268668.1"/>
    <property type="molecule type" value="Genomic_DNA"/>
</dbReference>
<feature type="domain" description="C2H2-type" evidence="2">
    <location>
        <begin position="35"/>
        <end position="57"/>
    </location>
</feature>
<sequence>MTWHCKFCRFETHNSKAIVRHIHENHGRGRRGFSCVYPGCLRVLRSSVEFASHLENHKKGNSEVAQIRCELCSYSEPTNFKEYFIHLKRHLRQRETVNCLFVGCTFKSRVLSTFTAHTSRYHQSTAFQNFRPELVVRCNNQPTANDQDDISDSTSSSSVVLEQDSSPNLKSVQRRIASLFLRLQAVLHVSQSAIQEIVDDLFEIGECSGQVIQQSIENILTGHDCTSVESLKSSLIEVFQSADPLSFLSREGPLGTDYKRQAFFRQNFSVIEPVEYVLSTQDRTHTVVYVSILNVLTELLKREEILQALNSQVEHCGGYRSFRDGDYFKGNPLLSGEDVSLSITLYIDDFEICNPLGTSRKKHKICAVYWVVANLPARHRSALSSVYLALLCKTDHIRSYGYTRVLEPLIKDLKHLETVGLFVERFACNVKGTVLYVAADNLAAHGLGGFQESFNVDKFCRFCLASRKDIQTSDVTSGNFVLRSCESFDEAVKVLSHSEAECVDGIKRDCPLNQLTGFHTCQGFPPDFLHDVLEGIVPVELSLFLGDLISKRYFTFDELNKEIETFPFKHSDKTNRPHKIPMTFRRNGSIGGNGHENWSLVRFLPLIIGHHVPEGDQTWELVLELKDLVELL</sequence>
<evidence type="ECO:0000313" key="3">
    <source>
        <dbReference type="EMBL" id="KAG5268668.1"/>
    </source>
</evidence>
<feature type="non-terminal residue" evidence="3">
    <location>
        <position position="632"/>
    </location>
</feature>
<proteinExistence type="predicted"/>
<protein>
    <recommendedName>
        <fullName evidence="2">C2H2-type domain-containing protein</fullName>
    </recommendedName>
</protein>
<gene>
    <name evidence="3" type="ORF">AALO_G00215090</name>
</gene>
<feature type="region of interest" description="Disordered" evidence="1">
    <location>
        <begin position="141"/>
        <end position="162"/>
    </location>
</feature>
<comment type="caution">
    <text evidence="3">The sequence shown here is derived from an EMBL/GenBank/DDBJ whole genome shotgun (WGS) entry which is preliminary data.</text>
</comment>
<name>A0AAV6G0M3_9TELE</name>
<evidence type="ECO:0000313" key="4">
    <source>
        <dbReference type="Proteomes" id="UP000823561"/>
    </source>
</evidence>
<evidence type="ECO:0000256" key="1">
    <source>
        <dbReference type="SAM" id="MobiDB-lite"/>
    </source>
</evidence>
<accession>A0AAV6G0M3</accession>
<organism evidence="3 4">
    <name type="scientific">Alosa alosa</name>
    <name type="common">allis shad</name>
    <dbReference type="NCBI Taxonomy" id="278164"/>
    <lineage>
        <taxon>Eukaryota</taxon>
        <taxon>Metazoa</taxon>
        <taxon>Chordata</taxon>
        <taxon>Craniata</taxon>
        <taxon>Vertebrata</taxon>
        <taxon>Euteleostomi</taxon>
        <taxon>Actinopterygii</taxon>
        <taxon>Neopterygii</taxon>
        <taxon>Teleostei</taxon>
        <taxon>Clupei</taxon>
        <taxon>Clupeiformes</taxon>
        <taxon>Clupeoidei</taxon>
        <taxon>Clupeidae</taxon>
        <taxon>Alosa</taxon>
    </lineage>
</organism>
<evidence type="ECO:0000259" key="2">
    <source>
        <dbReference type="PROSITE" id="PS00028"/>
    </source>
</evidence>
<dbReference type="InterPro" id="IPR013087">
    <property type="entry name" value="Znf_C2H2_type"/>
</dbReference>
<feature type="compositionally biased region" description="Low complexity" evidence="1">
    <location>
        <begin position="152"/>
        <end position="162"/>
    </location>
</feature>
<dbReference type="Proteomes" id="UP000823561">
    <property type="component" value="Chromosome 16"/>
</dbReference>